<dbReference type="InterPro" id="IPR019734">
    <property type="entry name" value="TPR_rpt"/>
</dbReference>
<evidence type="ECO:0000256" key="1">
    <source>
        <dbReference type="PROSITE-ProRule" id="PRU00339"/>
    </source>
</evidence>
<dbReference type="Gene3D" id="1.25.40.10">
    <property type="entry name" value="Tetratricopeptide repeat domain"/>
    <property type="match status" value="1"/>
</dbReference>
<feature type="transmembrane region" description="Helical" evidence="2">
    <location>
        <begin position="483"/>
        <end position="499"/>
    </location>
</feature>
<feature type="transmembrane region" description="Helical" evidence="2">
    <location>
        <begin position="12"/>
        <end position="34"/>
    </location>
</feature>
<dbReference type="EMBL" id="CVLB01000001">
    <property type="protein sequence ID" value="CRF32339.1"/>
    <property type="molecule type" value="Genomic_DNA"/>
</dbReference>
<name>A0A0G4K4Y1_9SPIR</name>
<keyword evidence="2" id="KW-0812">Transmembrane</keyword>
<dbReference type="AlphaFoldDB" id="A0A0G4K4Y1"/>
<keyword evidence="4" id="KW-1185">Reference proteome</keyword>
<keyword evidence="1" id="KW-0802">TPR repeat</keyword>
<feature type="repeat" description="TPR" evidence="1">
    <location>
        <begin position="196"/>
        <end position="229"/>
    </location>
</feature>
<dbReference type="SUPFAM" id="SSF48452">
    <property type="entry name" value="TPR-like"/>
    <property type="match status" value="1"/>
</dbReference>
<keyword evidence="2" id="KW-0472">Membrane</keyword>
<evidence type="ECO:0000313" key="3">
    <source>
        <dbReference type="EMBL" id="CRF32339.1"/>
    </source>
</evidence>
<keyword evidence="2" id="KW-1133">Transmembrane helix</keyword>
<accession>A0A0G4K4Y1</accession>
<proteinExistence type="predicted"/>
<dbReference type="RefSeq" id="WP_048593830.1">
    <property type="nucleotide sequence ID" value="NZ_CVLB01000001.1"/>
</dbReference>
<feature type="transmembrane region" description="Helical" evidence="2">
    <location>
        <begin position="46"/>
        <end position="72"/>
    </location>
</feature>
<sequence>MKKENSITKSIILSFLLLSILSIFIILFVYILYSRGEGEDYSLTSYILYSLIFFKSYIPYVIALSVYFSFFKAKYLYQESISKVIAYPIGLIVLLVCFYAIYDYSFTNFFISKLKEHNSIRDAKIYYEYELTLKNRAYEAAKEELMAGNLDAASSLAEEALFYDKNDGNTLLLIKSIQKEKMIKEAKIHEEKFNNINNLMSLGTREFSLSNYNAANNYFNQVLELDKNNPMALYYMNRISIAMNRKPLYYGNATPQEASIYSRLSETIDMYESGYLWKAYYNISDLYLNYPNIAEINNYYSIIRDAITRYDFFIKEAQEVREAYINNPDLLKYSSVFSHNGINIMLSKNVLLSSSTSAMFKNSLYIFDVSLMELDDELKIVRCENFLFGKIADSFNNTNNTKNIILKAYFDTNKNEYIYDDAISKVIPINISYSTLDIIKNYTSLNLRYVNLLELFTLRKEIQKFGYSNKDINFELLVKNIEPIAYLLLFMIIAYYSFRFRLAASTDKFHFYNRITGVLGTLLFVIVYKVLIDYLGMLMLMASHITISVLIAVVVFAFLILYVIFQMARIPRDVR</sequence>
<gene>
    <name evidence="3" type="ORF">BRSU_0728</name>
</gene>
<feature type="transmembrane region" description="Helical" evidence="2">
    <location>
        <begin position="537"/>
        <end position="565"/>
    </location>
</feature>
<feature type="transmembrane region" description="Helical" evidence="2">
    <location>
        <begin position="511"/>
        <end position="531"/>
    </location>
</feature>
<reference evidence="4" key="1">
    <citation type="submission" date="2015-04" db="EMBL/GenBank/DDBJ databases">
        <authorList>
            <person name="Mushtaq Mamoona"/>
        </authorList>
    </citation>
    <scope>NUCLEOTIDE SEQUENCE [LARGE SCALE GENOMIC DNA]</scope>
    <source>
        <strain evidence="4">AN4859/03</strain>
    </source>
</reference>
<evidence type="ECO:0000313" key="4">
    <source>
        <dbReference type="Proteomes" id="UP000043763"/>
    </source>
</evidence>
<feature type="transmembrane region" description="Helical" evidence="2">
    <location>
        <begin position="84"/>
        <end position="102"/>
    </location>
</feature>
<dbReference type="InterPro" id="IPR011990">
    <property type="entry name" value="TPR-like_helical_dom_sf"/>
</dbReference>
<evidence type="ECO:0000256" key="2">
    <source>
        <dbReference type="SAM" id="Phobius"/>
    </source>
</evidence>
<dbReference type="PROSITE" id="PS50005">
    <property type="entry name" value="TPR"/>
    <property type="match status" value="1"/>
</dbReference>
<dbReference type="OrthoDB" id="304875at2"/>
<dbReference type="Proteomes" id="UP000043763">
    <property type="component" value="Unassembled WGS sequence"/>
</dbReference>
<protein>
    <submittedName>
        <fullName evidence="3">Uncharacterized protein</fullName>
    </submittedName>
</protein>
<organism evidence="3 4">
    <name type="scientific">Brachyspira suanatina</name>
    <dbReference type="NCBI Taxonomy" id="381802"/>
    <lineage>
        <taxon>Bacteria</taxon>
        <taxon>Pseudomonadati</taxon>
        <taxon>Spirochaetota</taxon>
        <taxon>Spirochaetia</taxon>
        <taxon>Brachyspirales</taxon>
        <taxon>Brachyspiraceae</taxon>
        <taxon>Brachyspira</taxon>
    </lineage>
</organism>